<feature type="transmembrane region" description="Helical" evidence="4">
    <location>
        <begin position="433"/>
        <end position="454"/>
    </location>
</feature>
<organism evidence="6 7">
    <name type="scientific">Phialemonium atrogriseum</name>
    <dbReference type="NCBI Taxonomy" id="1093897"/>
    <lineage>
        <taxon>Eukaryota</taxon>
        <taxon>Fungi</taxon>
        <taxon>Dikarya</taxon>
        <taxon>Ascomycota</taxon>
        <taxon>Pezizomycotina</taxon>
        <taxon>Sordariomycetes</taxon>
        <taxon>Sordariomycetidae</taxon>
        <taxon>Cephalothecales</taxon>
        <taxon>Cephalothecaceae</taxon>
        <taxon>Phialemonium</taxon>
    </lineage>
</organism>
<keyword evidence="7" id="KW-1185">Reference proteome</keyword>
<dbReference type="PROSITE" id="PS50850">
    <property type="entry name" value="MFS"/>
    <property type="match status" value="1"/>
</dbReference>
<keyword evidence="4" id="KW-1133">Transmembrane helix</keyword>
<feature type="transmembrane region" description="Helical" evidence="4">
    <location>
        <begin position="308"/>
        <end position="326"/>
    </location>
</feature>
<gene>
    <name evidence="6" type="ORF">QBC33DRAFT_80949</name>
</gene>
<evidence type="ECO:0000256" key="2">
    <source>
        <dbReference type="ARBA" id="ARBA00006727"/>
    </source>
</evidence>
<dbReference type="GO" id="GO:0022857">
    <property type="term" value="F:transmembrane transporter activity"/>
    <property type="evidence" value="ECO:0007669"/>
    <property type="project" value="InterPro"/>
</dbReference>
<accession>A0AAJ0BZL2</accession>
<dbReference type="RefSeq" id="XP_060283428.1">
    <property type="nucleotide sequence ID" value="XM_060433099.1"/>
</dbReference>
<comment type="subcellular location">
    <subcellularLocation>
        <location evidence="1">Membrane</location>
        <topology evidence="1">Multi-pass membrane protein</topology>
    </subcellularLocation>
</comment>
<evidence type="ECO:0000256" key="4">
    <source>
        <dbReference type="SAM" id="Phobius"/>
    </source>
</evidence>
<feature type="transmembrane region" description="Helical" evidence="4">
    <location>
        <begin position="196"/>
        <end position="216"/>
    </location>
</feature>
<evidence type="ECO:0000313" key="7">
    <source>
        <dbReference type="Proteomes" id="UP001244011"/>
    </source>
</evidence>
<dbReference type="AlphaFoldDB" id="A0AAJ0BZL2"/>
<dbReference type="Proteomes" id="UP001244011">
    <property type="component" value="Unassembled WGS sequence"/>
</dbReference>
<feature type="transmembrane region" description="Helical" evidence="4">
    <location>
        <begin position="161"/>
        <end position="184"/>
    </location>
</feature>
<feature type="transmembrane region" description="Helical" evidence="4">
    <location>
        <begin position="400"/>
        <end position="421"/>
    </location>
</feature>
<feature type="transmembrane region" description="Helical" evidence="4">
    <location>
        <begin position="228"/>
        <end position="250"/>
    </location>
</feature>
<dbReference type="GO" id="GO:0016020">
    <property type="term" value="C:membrane"/>
    <property type="evidence" value="ECO:0007669"/>
    <property type="project" value="UniProtKB-SubCell"/>
</dbReference>
<feature type="domain" description="Major facilitator superfamily (MFS) profile" evidence="5">
    <location>
        <begin position="68"/>
        <end position="461"/>
    </location>
</feature>
<evidence type="ECO:0000313" key="6">
    <source>
        <dbReference type="EMBL" id="KAK1767215.1"/>
    </source>
</evidence>
<feature type="compositionally biased region" description="Low complexity" evidence="3">
    <location>
        <begin position="33"/>
        <end position="44"/>
    </location>
</feature>
<dbReference type="PANTHER" id="PTHR11360:SF234">
    <property type="entry name" value="MFS-TYPE TRANSPORTER DBAD-RELATED"/>
    <property type="match status" value="1"/>
</dbReference>
<feature type="region of interest" description="Disordered" evidence="3">
    <location>
        <begin position="1"/>
        <end position="61"/>
    </location>
</feature>
<dbReference type="InterPro" id="IPR020846">
    <property type="entry name" value="MFS_dom"/>
</dbReference>
<feature type="transmembrane region" description="Helical" evidence="4">
    <location>
        <begin position="363"/>
        <end position="388"/>
    </location>
</feature>
<name>A0AAJ0BZL2_9PEZI</name>
<dbReference type="EMBL" id="MU839009">
    <property type="protein sequence ID" value="KAK1767215.1"/>
    <property type="molecule type" value="Genomic_DNA"/>
</dbReference>
<dbReference type="SUPFAM" id="SSF103473">
    <property type="entry name" value="MFS general substrate transporter"/>
    <property type="match status" value="1"/>
</dbReference>
<evidence type="ECO:0000259" key="5">
    <source>
        <dbReference type="PROSITE" id="PS50850"/>
    </source>
</evidence>
<comment type="caution">
    <text evidence="6">The sequence shown here is derived from an EMBL/GenBank/DDBJ whole genome shotgun (WGS) entry which is preliminary data.</text>
</comment>
<dbReference type="InterPro" id="IPR036259">
    <property type="entry name" value="MFS_trans_sf"/>
</dbReference>
<sequence length="463" mass="48864">MEKELGVEKELGASYSDSDRQEEIRQGEKSFEAVALAPDAPPAATSDETEEPTPAPAANGGIPDGGTQAWLQVLGSWVILVNTWGLVNSFGVFQTYYETDLLKASSSSNISWIGSVQASLLMLVGVVSGPLYDAGYFRHLIVAGLVLIVFGQFMTSLCTQYWQVLLAQGFCMGIGMGLTFLPSAAILSQYFSRRRALVLGISSSGSPLAGIVLPIIFSRLEPVVGFGWATRVISFVLLAISAVPVVFMRTRVPPSARGARALVDWTALRDAPFVVFVAGNVFAFLVLYVPFFYTQLFAVDHAIADPGWAPYLVTLLNAGSVVGRIVPNALADRLGSLNIMASCTAASAVLAFAWLGIHNLGGLIAFALLYGAFSGGVVSLTPSVVVALSPDMGRVGARMGMSFLATGISILIGTPIAGAILGDFSESRWLGTIGYGAAGLLLAALLHVAARFVLYRKNGVLRA</sequence>
<feature type="transmembrane region" description="Helical" evidence="4">
    <location>
        <begin position="109"/>
        <end position="129"/>
    </location>
</feature>
<feature type="compositionally biased region" description="Basic and acidic residues" evidence="3">
    <location>
        <begin position="1"/>
        <end position="31"/>
    </location>
</feature>
<comment type="similarity">
    <text evidence="2">Belongs to the major facilitator superfamily. Monocarboxylate porter (TC 2.A.1.13) family.</text>
</comment>
<dbReference type="Pfam" id="PF07690">
    <property type="entry name" value="MFS_1"/>
    <property type="match status" value="1"/>
</dbReference>
<evidence type="ECO:0000256" key="1">
    <source>
        <dbReference type="ARBA" id="ARBA00004141"/>
    </source>
</evidence>
<dbReference type="InterPro" id="IPR011701">
    <property type="entry name" value="MFS"/>
</dbReference>
<keyword evidence="4" id="KW-0812">Transmembrane</keyword>
<dbReference type="Gene3D" id="1.20.1250.20">
    <property type="entry name" value="MFS general substrate transporter like domains"/>
    <property type="match status" value="2"/>
</dbReference>
<reference evidence="6" key="1">
    <citation type="submission" date="2023-06" db="EMBL/GenBank/DDBJ databases">
        <title>Genome-scale phylogeny and comparative genomics of the fungal order Sordariales.</title>
        <authorList>
            <consortium name="Lawrence Berkeley National Laboratory"/>
            <person name="Hensen N."/>
            <person name="Bonometti L."/>
            <person name="Westerberg I."/>
            <person name="Brannstrom I.O."/>
            <person name="Guillou S."/>
            <person name="Cros-Aarteil S."/>
            <person name="Calhoun S."/>
            <person name="Haridas S."/>
            <person name="Kuo A."/>
            <person name="Mondo S."/>
            <person name="Pangilinan J."/>
            <person name="Riley R."/>
            <person name="Labutti K."/>
            <person name="Andreopoulos B."/>
            <person name="Lipzen A."/>
            <person name="Chen C."/>
            <person name="Yanf M."/>
            <person name="Daum C."/>
            <person name="Ng V."/>
            <person name="Clum A."/>
            <person name="Steindorff A."/>
            <person name="Ohm R."/>
            <person name="Martin F."/>
            <person name="Silar P."/>
            <person name="Natvig D."/>
            <person name="Lalanne C."/>
            <person name="Gautier V."/>
            <person name="Ament-Velasquez S.L."/>
            <person name="Kruys A."/>
            <person name="Hutchinson M.I."/>
            <person name="Powell A.J."/>
            <person name="Barry K."/>
            <person name="Miller A.N."/>
            <person name="Grigoriev I.V."/>
            <person name="Debuchy R."/>
            <person name="Gladieux P."/>
            <person name="Thoren M.H."/>
            <person name="Johannesson H."/>
        </authorList>
    </citation>
    <scope>NUCLEOTIDE SEQUENCE</scope>
    <source>
        <strain evidence="6">8032-3</strain>
    </source>
</reference>
<dbReference type="PANTHER" id="PTHR11360">
    <property type="entry name" value="MONOCARBOXYLATE TRANSPORTER"/>
    <property type="match status" value="1"/>
</dbReference>
<feature type="transmembrane region" description="Helical" evidence="4">
    <location>
        <begin position="136"/>
        <end position="155"/>
    </location>
</feature>
<feature type="transmembrane region" description="Helical" evidence="4">
    <location>
        <begin position="271"/>
        <end position="293"/>
    </location>
</feature>
<dbReference type="InterPro" id="IPR050327">
    <property type="entry name" value="Proton-linked_MCT"/>
</dbReference>
<feature type="transmembrane region" description="Helical" evidence="4">
    <location>
        <begin position="338"/>
        <end position="357"/>
    </location>
</feature>
<dbReference type="GeneID" id="85316286"/>
<feature type="transmembrane region" description="Helical" evidence="4">
    <location>
        <begin position="77"/>
        <end position="97"/>
    </location>
</feature>
<protein>
    <submittedName>
        <fullName evidence="6">Major facilitator superfamily transporter protein</fullName>
    </submittedName>
</protein>
<keyword evidence="4" id="KW-0472">Membrane</keyword>
<proteinExistence type="inferred from homology"/>
<evidence type="ECO:0000256" key="3">
    <source>
        <dbReference type="SAM" id="MobiDB-lite"/>
    </source>
</evidence>